<feature type="transmembrane region" description="Helical" evidence="6">
    <location>
        <begin position="7"/>
        <end position="25"/>
    </location>
</feature>
<keyword evidence="3" id="KW-0133">Cell shape</keyword>
<dbReference type="GO" id="GO:0008360">
    <property type="term" value="P:regulation of cell shape"/>
    <property type="evidence" value="ECO:0007669"/>
    <property type="project" value="UniProtKB-KW"/>
</dbReference>
<dbReference type="GO" id="GO:0005886">
    <property type="term" value="C:plasma membrane"/>
    <property type="evidence" value="ECO:0007669"/>
    <property type="project" value="TreeGrafter"/>
</dbReference>
<dbReference type="PANTHER" id="PTHR30474">
    <property type="entry name" value="CELL CYCLE PROTEIN"/>
    <property type="match status" value="1"/>
</dbReference>
<evidence type="ECO:0000256" key="5">
    <source>
        <dbReference type="ARBA" id="ARBA00023136"/>
    </source>
</evidence>
<feature type="transmembrane region" description="Helical" evidence="6">
    <location>
        <begin position="90"/>
        <end position="106"/>
    </location>
</feature>
<dbReference type="Pfam" id="PF01098">
    <property type="entry name" value="FTSW_RODA_SPOVE"/>
    <property type="match status" value="1"/>
</dbReference>
<keyword evidence="4 6" id="KW-1133">Transmembrane helix</keyword>
<feature type="transmembrane region" description="Helical" evidence="6">
    <location>
        <begin position="223"/>
        <end position="242"/>
    </location>
</feature>
<evidence type="ECO:0000313" key="8">
    <source>
        <dbReference type="Proteomes" id="UP000245793"/>
    </source>
</evidence>
<evidence type="ECO:0000256" key="3">
    <source>
        <dbReference type="ARBA" id="ARBA00022960"/>
    </source>
</evidence>
<keyword evidence="7" id="KW-0131">Cell cycle</keyword>
<dbReference type="GO" id="GO:0051301">
    <property type="term" value="P:cell division"/>
    <property type="evidence" value="ECO:0007669"/>
    <property type="project" value="UniProtKB-KW"/>
</dbReference>
<comment type="caution">
    <text evidence="7">The sequence shown here is derived from an EMBL/GenBank/DDBJ whole genome shotgun (WGS) entry which is preliminary data.</text>
</comment>
<feature type="transmembrane region" description="Helical" evidence="6">
    <location>
        <begin position="263"/>
        <end position="287"/>
    </location>
</feature>
<dbReference type="Proteomes" id="UP000245793">
    <property type="component" value="Unassembled WGS sequence"/>
</dbReference>
<feature type="transmembrane region" description="Helical" evidence="6">
    <location>
        <begin position="341"/>
        <end position="361"/>
    </location>
</feature>
<feature type="transmembrane region" description="Helical" evidence="6">
    <location>
        <begin position="373"/>
        <end position="395"/>
    </location>
</feature>
<proteinExistence type="predicted"/>
<dbReference type="GO" id="GO:0032153">
    <property type="term" value="C:cell division site"/>
    <property type="evidence" value="ECO:0007669"/>
    <property type="project" value="TreeGrafter"/>
</dbReference>
<keyword evidence="2 6" id="KW-0812">Transmembrane</keyword>
<keyword evidence="5 6" id="KW-0472">Membrane</keyword>
<gene>
    <name evidence="7" type="ORF">C7381_10611</name>
</gene>
<name>A0A2U1E359_9FIRM</name>
<dbReference type="PANTHER" id="PTHR30474:SF3">
    <property type="entry name" value="PEPTIDOGLYCAN GLYCOSYLTRANSFERASE RODA"/>
    <property type="match status" value="1"/>
</dbReference>
<sequence length="399" mass="45518">MSNKKKSYFYILLFQLLGGVLMFLFKAEDEVTTKSLIAISSVLIVGFVNVWLNKRLIGYDLFYVLVSMLFSIGTLEIFRLNSEYGVKQMIWFLIGVAFMYVSYMIIKNTDFHEYFFYMFVGAIYILFLYTLLFGINRNGARNWVSIYGHLFQPVELIKLLFIFQLATLENSSFTKIKHYKLINKAIAFSYFGLLFLQRDLGSALLLFIIYISYLYVFESERKYFAVTLIMFAAFAVIGFLILPHVRIRFMVWTNPFKYFAKKGYQIVTALTAIANGGLFGTGIGLGIPNIIPVNISDMILAAIGEEMGTIMILNILIIYVIFFSYSLKLAKYVSNKYYKKLAVLIPVSIVSQFFVILMGTLNMIPLTGVTAPFISYGGSSMISSFMMLGVLQAALRKNV</sequence>
<evidence type="ECO:0000256" key="4">
    <source>
        <dbReference type="ARBA" id="ARBA00022989"/>
    </source>
</evidence>
<feature type="transmembrane region" description="Helical" evidence="6">
    <location>
        <begin position="147"/>
        <end position="166"/>
    </location>
</feature>
<evidence type="ECO:0000313" key="7">
    <source>
        <dbReference type="EMBL" id="PVY94139.1"/>
    </source>
</evidence>
<keyword evidence="8" id="KW-1185">Reference proteome</keyword>
<organism evidence="7 8">
    <name type="scientific">Ezakiella coagulans</name>
    <dbReference type="NCBI Taxonomy" id="46507"/>
    <lineage>
        <taxon>Bacteria</taxon>
        <taxon>Bacillati</taxon>
        <taxon>Bacillota</taxon>
        <taxon>Tissierellia</taxon>
        <taxon>Ezakiella</taxon>
    </lineage>
</organism>
<feature type="transmembrane region" description="Helical" evidence="6">
    <location>
        <begin position="115"/>
        <end position="135"/>
    </location>
</feature>
<protein>
    <submittedName>
        <fullName evidence="7">Cell division protein FtsW (Lipid II flippase)</fullName>
    </submittedName>
</protein>
<keyword evidence="7" id="KW-0132">Cell division</keyword>
<feature type="transmembrane region" description="Helical" evidence="6">
    <location>
        <begin position="307"/>
        <end position="329"/>
    </location>
</feature>
<comment type="subcellular location">
    <subcellularLocation>
        <location evidence="1">Membrane</location>
        <topology evidence="1">Multi-pass membrane protein</topology>
    </subcellularLocation>
</comment>
<reference evidence="7 8" key="1">
    <citation type="submission" date="2018-04" db="EMBL/GenBank/DDBJ databases">
        <title>Genomic Encyclopedia of Type Strains, Phase IV (KMG-IV): sequencing the most valuable type-strain genomes for metagenomic binning, comparative biology and taxonomic classification.</title>
        <authorList>
            <person name="Goeker M."/>
        </authorList>
    </citation>
    <scope>NUCLEOTIDE SEQUENCE [LARGE SCALE GENOMIC DNA]</scope>
    <source>
        <strain evidence="7 8">DSM 20705</strain>
    </source>
</reference>
<feature type="transmembrane region" description="Helical" evidence="6">
    <location>
        <begin position="187"/>
        <end position="211"/>
    </location>
</feature>
<evidence type="ECO:0000256" key="6">
    <source>
        <dbReference type="SAM" id="Phobius"/>
    </source>
</evidence>
<evidence type="ECO:0000256" key="2">
    <source>
        <dbReference type="ARBA" id="ARBA00022692"/>
    </source>
</evidence>
<accession>A0A2U1E359</accession>
<dbReference type="GO" id="GO:0015648">
    <property type="term" value="F:lipid-linked peptidoglycan transporter activity"/>
    <property type="evidence" value="ECO:0007669"/>
    <property type="project" value="TreeGrafter"/>
</dbReference>
<feature type="transmembrane region" description="Helical" evidence="6">
    <location>
        <begin position="59"/>
        <end position="78"/>
    </location>
</feature>
<evidence type="ECO:0000256" key="1">
    <source>
        <dbReference type="ARBA" id="ARBA00004141"/>
    </source>
</evidence>
<dbReference type="AlphaFoldDB" id="A0A2U1E359"/>
<dbReference type="EMBL" id="QEKV01000006">
    <property type="protein sequence ID" value="PVY94139.1"/>
    <property type="molecule type" value="Genomic_DNA"/>
</dbReference>
<feature type="transmembrane region" description="Helical" evidence="6">
    <location>
        <begin position="31"/>
        <end position="52"/>
    </location>
</feature>
<dbReference type="InterPro" id="IPR001182">
    <property type="entry name" value="FtsW/RodA"/>
</dbReference>